<gene>
    <name evidence="1" type="ORF">LITE_LOCUS28251</name>
</gene>
<dbReference type="EMBL" id="CAMGYJ010000007">
    <property type="protein sequence ID" value="CAI0444799.1"/>
    <property type="molecule type" value="Genomic_DNA"/>
</dbReference>
<dbReference type="AlphaFoldDB" id="A0AAV0MFM0"/>
<name>A0AAV0MFM0_9ROSI</name>
<sequence length="61" mass="6535">MSLAISATKMRQVPSEIDEEHLFAELAQAGAKVLLICGERRPTPEATKGECLVGSTFLSMA</sequence>
<dbReference type="Proteomes" id="UP001154282">
    <property type="component" value="Unassembled WGS sequence"/>
</dbReference>
<organism evidence="1 2">
    <name type="scientific">Linum tenue</name>
    <dbReference type="NCBI Taxonomy" id="586396"/>
    <lineage>
        <taxon>Eukaryota</taxon>
        <taxon>Viridiplantae</taxon>
        <taxon>Streptophyta</taxon>
        <taxon>Embryophyta</taxon>
        <taxon>Tracheophyta</taxon>
        <taxon>Spermatophyta</taxon>
        <taxon>Magnoliopsida</taxon>
        <taxon>eudicotyledons</taxon>
        <taxon>Gunneridae</taxon>
        <taxon>Pentapetalae</taxon>
        <taxon>rosids</taxon>
        <taxon>fabids</taxon>
        <taxon>Malpighiales</taxon>
        <taxon>Linaceae</taxon>
        <taxon>Linum</taxon>
    </lineage>
</organism>
<evidence type="ECO:0000313" key="1">
    <source>
        <dbReference type="EMBL" id="CAI0444799.1"/>
    </source>
</evidence>
<feature type="non-terminal residue" evidence="1">
    <location>
        <position position="61"/>
    </location>
</feature>
<comment type="caution">
    <text evidence="1">The sequence shown here is derived from an EMBL/GenBank/DDBJ whole genome shotgun (WGS) entry which is preliminary data.</text>
</comment>
<reference evidence="1" key="1">
    <citation type="submission" date="2022-08" db="EMBL/GenBank/DDBJ databases">
        <authorList>
            <person name="Gutierrez-Valencia J."/>
        </authorList>
    </citation>
    <scope>NUCLEOTIDE SEQUENCE</scope>
</reference>
<proteinExistence type="predicted"/>
<evidence type="ECO:0000313" key="2">
    <source>
        <dbReference type="Proteomes" id="UP001154282"/>
    </source>
</evidence>
<protein>
    <submittedName>
        <fullName evidence="1">Uncharacterized protein</fullName>
    </submittedName>
</protein>
<keyword evidence="2" id="KW-1185">Reference proteome</keyword>
<accession>A0AAV0MFM0</accession>